<comment type="caution">
    <text evidence="2">The sequence shown here is derived from an EMBL/GenBank/DDBJ whole genome shotgun (WGS) entry which is preliminary data.</text>
</comment>
<name>A0A7I0LA62_ECO25</name>
<protein>
    <submittedName>
        <fullName evidence="2">Uncharacterized protein</fullName>
    </submittedName>
</protein>
<organism evidence="2 3">
    <name type="scientific">Escherichia coli O25b:H4</name>
    <dbReference type="NCBI Taxonomy" id="941280"/>
    <lineage>
        <taxon>Bacteria</taxon>
        <taxon>Pseudomonadati</taxon>
        <taxon>Pseudomonadota</taxon>
        <taxon>Gammaproteobacteria</taxon>
        <taxon>Enterobacterales</taxon>
        <taxon>Enterobacteriaceae</taxon>
        <taxon>Escherichia</taxon>
    </lineage>
</organism>
<dbReference type="AlphaFoldDB" id="A0A7I0LA62"/>
<dbReference type="Proteomes" id="UP000309847">
    <property type="component" value="Unassembled WGS sequence"/>
</dbReference>
<evidence type="ECO:0000313" key="3">
    <source>
        <dbReference type="Proteomes" id="UP000309847"/>
    </source>
</evidence>
<gene>
    <name evidence="2" type="ORF">EWT59_00690</name>
</gene>
<dbReference type="RefSeq" id="WP_033879533.1">
    <property type="nucleotide sequence ID" value="NZ_SEWA01000002.1"/>
</dbReference>
<feature type="compositionally biased region" description="Basic and acidic residues" evidence="1">
    <location>
        <begin position="58"/>
        <end position="74"/>
    </location>
</feature>
<feature type="region of interest" description="Disordered" evidence="1">
    <location>
        <begin position="39"/>
        <end position="74"/>
    </location>
</feature>
<evidence type="ECO:0000256" key="1">
    <source>
        <dbReference type="SAM" id="MobiDB-lite"/>
    </source>
</evidence>
<accession>A0A7I0LA62</accession>
<sequence length="74" mass="8395">MNNDELVTRRAQAIAEFSFCSAQDRNLISVKGNNFNNIKGKTLGNHGKVRVSQNPEPQRLKFDQSKAIKYSKEN</sequence>
<evidence type="ECO:0000313" key="2">
    <source>
        <dbReference type="EMBL" id="TLI70977.1"/>
    </source>
</evidence>
<proteinExistence type="predicted"/>
<dbReference type="EMBL" id="SEWA01000002">
    <property type="protein sequence ID" value="TLI70977.1"/>
    <property type="molecule type" value="Genomic_DNA"/>
</dbReference>
<reference evidence="2 3" key="1">
    <citation type="submission" date="2019-01" db="EMBL/GenBank/DDBJ databases">
        <title>Genome and plasmid diversity of ESBL producing Escherichia coli ST131 tracking phylogenetic trajectories with Bayesian inference.</title>
        <authorList>
            <person name="Ny S."/>
        </authorList>
    </citation>
    <scope>NUCLEOTIDE SEQUENCE [LARGE SCALE GENOMIC DNA]</scope>
    <source>
        <strain evidence="2 3">C0101-PB_2013</strain>
    </source>
</reference>